<dbReference type="EMBL" id="CP092625">
    <property type="protein sequence ID" value="UMM43882.1"/>
    <property type="molecule type" value="Genomic_DNA"/>
</dbReference>
<evidence type="ECO:0000313" key="2">
    <source>
        <dbReference type="EMBL" id="UMM43882.1"/>
    </source>
</evidence>
<organism evidence="2 4">
    <name type="scientific">Caenorhabditis briggsae</name>
    <dbReference type="NCBI Taxonomy" id="6238"/>
    <lineage>
        <taxon>Eukaryota</taxon>
        <taxon>Metazoa</taxon>
        <taxon>Ecdysozoa</taxon>
        <taxon>Nematoda</taxon>
        <taxon>Chromadorea</taxon>
        <taxon>Rhabditida</taxon>
        <taxon>Rhabditina</taxon>
        <taxon>Rhabditomorpha</taxon>
        <taxon>Rhabditoidea</taxon>
        <taxon>Rhabditidae</taxon>
        <taxon>Peloderinae</taxon>
        <taxon>Caenorhabditis</taxon>
    </lineage>
</organism>
<dbReference type="Proteomes" id="UP000829354">
    <property type="component" value="Chromosome X"/>
</dbReference>
<reference evidence="2 4" key="1">
    <citation type="submission" date="2022-04" db="EMBL/GenBank/DDBJ databases">
        <title>Chromosome-level reference genomes for two strains of Caenorhabditis briggsae: an improved platform for comparative genomics.</title>
        <authorList>
            <person name="Stevens L."/>
            <person name="Andersen E."/>
        </authorList>
    </citation>
    <scope>NUCLEOTIDE SEQUENCE [LARGE SCALE GENOMIC DNA]</scope>
    <source>
        <strain evidence="2">VX34</strain>
        <tissue evidence="2">Whole-organism</tissue>
    </source>
</reference>
<evidence type="ECO:0000313" key="4">
    <source>
        <dbReference type="Proteomes" id="UP000829354"/>
    </source>
</evidence>
<keyword evidence="4" id="KW-1185">Reference proteome</keyword>
<dbReference type="AlphaFoldDB" id="A0AAE9JSV8"/>
<sequence>MASAKQPFSAISTLFSIPFSTSYDLRTMWILSYRSFPPSNSRISSPYCPYILIQPTTHVLQQLSSVHPINYPLSYLDTHFSSFISFLSSFLYRIYNCIRFYYV</sequence>
<name>A0AAE9JSV8_CAEBR</name>
<reference evidence="1 3" key="2">
    <citation type="submission" date="2022-05" db="EMBL/GenBank/DDBJ databases">
        <title>Chromosome-level reference genomes for two strains of Caenorhabditis briggsae: an improved platform for comparative genomics.</title>
        <authorList>
            <person name="Stevens L."/>
            <person name="Andersen E.C."/>
        </authorList>
    </citation>
    <scope>NUCLEOTIDE SEQUENCE [LARGE SCALE GENOMIC DNA]</scope>
    <source>
        <strain evidence="1">QX1410_ONT</strain>
        <tissue evidence="1">Whole-organism</tissue>
    </source>
</reference>
<proteinExistence type="predicted"/>
<protein>
    <submittedName>
        <fullName evidence="2">Uncharacterized protein</fullName>
    </submittedName>
</protein>
<gene>
    <name evidence="1" type="ORF">L3Y34_013354</name>
    <name evidence="2" type="ORF">L5515_019198</name>
</gene>
<dbReference type="EMBL" id="CP090896">
    <property type="protein sequence ID" value="ULT84640.1"/>
    <property type="molecule type" value="Genomic_DNA"/>
</dbReference>
<dbReference type="Proteomes" id="UP000827892">
    <property type="component" value="Chromosome X"/>
</dbReference>
<evidence type="ECO:0000313" key="3">
    <source>
        <dbReference type="Proteomes" id="UP000827892"/>
    </source>
</evidence>
<accession>A0AAE9JSV8</accession>
<evidence type="ECO:0000313" key="1">
    <source>
        <dbReference type="EMBL" id="ULT84640.1"/>
    </source>
</evidence>